<dbReference type="Proteomes" id="UP000597762">
    <property type="component" value="Unassembled WGS sequence"/>
</dbReference>
<evidence type="ECO:0000256" key="2">
    <source>
        <dbReference type="ARBA" id="ARBA00022729"/>
    </source>
</evidence>
<keyword evidence="2 4" id="KW-0732">Signal</keyword>
<dbReference type="PANTHER" id="PTHR24369:SF210">
    <property type="entry name" value="CHAOPTIN-RELATED"/>
    <property type="match status" value="1"/>
</dbReference>
<accession>A0A812DG48</accession>
<keyword evidence="1" id="KW-0433">Leucine-rich repeat</keyword>
<dbReference type="PANTHER" id="PTHR24369">
    <property type="entry name" value="ANTIGEN BSP, PUTATIVE-RELATED"/>
    <property type="match status" value="1"/>
</dbReference>
<evidence type="ECO:0000256" key="3">
    <source>
        <dbReference type="ARBA" id="ARBA00022737"/>
    </source>
</evidence>
<evidence type="ECO:0000256" key="4">
    <source>
        <dbReference type="SAM" id="SignalP"/>
    </source>
</evidence>
<dbReference type="GO" id="GO:0005886">
    <property type="term" value="C:plasma membrane"/>
    <property type="evidence" value="ECO:0007669"/>
    <property type="project" value="TreeGrafter"/>
</dbReference>
<dbReference type="InterPro" id="IPR032675">
    <property type="entry name" value="LRR_dom_sf"/>
</dbReference>
<name>A0A812DG48_ACAPH</name>
<keyword evidence="6" id="KW-1185">Reference proteome</keyword>
<dbReference type="OrthoDB" id="6092976at2759"/>
<dbReference type="SUPFAM" id="SSF52058">
    <property type="entry name" value="L domain-like"/>
    <property type="match status" value="1"/>
</dbReference>
<feature type="chain" id="PRO_5032694539" evidence="4">
    <location>
        <begin position="23"/>
        <end position="385"/>
    </location>
</feature>
<evidence type="ECO:0000313" key="5">
    <source>
        <dbReference type="EMBL" id="CAE1297838.1"/>
    </source>
</evidence>
<dbReference type="InterPro" id="IPR026906">
    <property type="entry name" value="LRR_5"/>
</dbReference>
<comment type="caution">
    <text evidence="5">The sequence shown here is derived from an EMBL/GenBank/DDBJ whole genome shotgun (WGS) entry which is preliminary data.</text>
</comment>
<organism evidence="5 6">
    <name type="scientific">Acanthosepion pharaonis</name>
    <name type="common">Pharaoh cuttlefish</name>
    <name type="synonym">Sepia pharaonis</name>
    <dbReference type="NCBI Taxonomy" id="158019"/>
    <lineage>
        <taxon>Eukaryota</taxon>
        <taxon>Metazoa</taxon>
        <taxon>Spiralia</taxon>
        <taxon>Lophotrochozoa</taxon>
        <taxon>Mollusca</taxon>
        <taxon>Cephalopoda</taxon>
        <taxon>Coleoidea</taxon>
        <taxon>Decapodiformes</taxon>
        <taxon>Sepiida</taxon>
        <taxon>Sepiina</taxon>
        <taxon>Sepiidae</taxon>
        <taxon>Acanthosepion</taxon>
    </lineage>
</organism>
<protein>
    <submittedName>
        <fullName evidence="5">Uncharacterized protein</fullName>
    </submittedName>
</protein>
<proteinExistence type="predicted"/>
<evidence type="ECO:0000256" key="1">
    <source>
        <dbReference type="ARBA" id="ARBA00022614"/>
    </source>
</evidence>
<evidence type="ECO:0000313" key="6">
    <source>
        <dbReference type="Proteomes" id="UP000597762"/>
    </source>
</evidence>
<dbReference type="Gene3D" id="3.80.10.10">
    <property type="entry name" value="Ribonuclease Inhibitor"/>
    <property type="match status" value="1"/>
</dbReference>
<dbReference type="Pfam" id="PF13306">
    <property type="entry name" value="LRR_5"/>
    <property type="match status" value="1"/>
</dbReference>
<sequence length="385" mass="43997">MEYFLPLVIASLLLVNCREASATNDRCPKSCVCMASFVSCSNLTHFPVILPIETRTITLSEVKIPEIQTDIISNLPEIKSLSFENCTIGKIRSGAFRNLTNLQKISFSLCSIRLIETDAFHQIRNASTMLFYKMTIERIETHAFSNIRGLKEWTLFKSNIGEIEAEAFHQFSYIYSFSIYSNRIGRLGRAVFSSMGNIKYVDFFMNKVTDVGCNVFDFSTNEFENFEFYANIFSCDCKLFGLSRGRQAINFSSSSAKRDSPTTNKVTPTKRSAGLIDSHMNTVSAKKWSFDELLYRNWCMFKNLKHKVSLDNYRYTEEVECETNACFPLKSKKKDKTINSKYLYTFTSLPEVPVSPRHGNTNDANRRQSAFGILLLSTTILTMHL</sequence>
<feature type="signal peptide" evidence="4">
    <location>
        <begin position="1"/>
        <end position="22"/>
    </location>
</feature>
<dbReference type="AlphaFoldDB" id="A0A812DG48"/>
<keyword evidence="3" id="KW-0677">Repeat</keyword>
<dbReference type="InterPro" id="IPR050541">
    <property type="entry name" value="LRR_TM_domain-containing"/>
</dbReference>
<gene>
    <name evidence="5" type="ORF">SPHA_52259</name>
</gene>
<reference evidence="5" key="1">
    <citation type="submission" date="2021-01" db="EMBL/GenBank/DDBJ databases">
        <authorList>
            <person name="Li R."/>
            <person name="Bekaert M."/>
        </authorList>
    </citation>
    <scope>NUCLEOTIDE SEQUENCE</scope>
    <source>
        <strain evidence="5">Farmed</strain>
    </source>
</reference>
<dbReference type="EMBL" id="CAHIKZ030003228">
    <property type="protein sequence ID" value="CAE1297838.1"/>
    <property type="molecule type" value="Genomic_DNA"/>
</dbReference>